<evidence type="ECO:0000256" key="2">
    <source>
        <dbReference type="ARBA" id="ARBA00022801"/>
    </source>
</evidence>
<dbReference type="Gene3D" id="3.10.129.10">
    <property type="entry name" value="Hotdog Thioesterase"/>
    <property type="match status" value="1"/>
</dbReference>
<dbReference type="InterPro" id="IPR003736">
    <property type="entry name" value="PAAI_dom"/>
</dbReference>
<evidence type="ECO:0000313" key="5">
    <source>
        <dbReference type="Proteomes" id="UP000529637"/>
    </source>
</evidence>
<dbReference type="InterPro" id="IPR039298">
    <property type="entry name" value="ACOT13"/>
</dbReference>
<dbReference type="AlphaFoldDB" id="A0A7Y6NN73"/>
<name>A0A7Y6NN73_9BURK</name>
<comment type="similarity">
    <text evidence="1">Belongs to the thioesterase PaaI family.</text>
</comment>
<comment type="caution">
    <text evidence="4">The sequence shown here is derived from an EMBL/GenBank/DDBJ whole genome shotgun (WGS) entry which is preliminary data.</text>
</comment>
<dbReference type="Pfam" id="PF03061">
    <property type="entry name" value="4HBT"/>
    <property type="match status" value="1"/>
</dbReference>
<proteinExistence type="inferred from homology"/>
<dbReference type="PANTHER" id="PTHR21660:SF1">
    <property type="entry name" value="ACYL-COENZYME A THIOESTERASE 13"/>
    <property type="match status" value="1"/>
</dbReference>
<reference evidence="4 5" key="1">
    <citation type="submission" date="2020-06" db="EMBL/GenBank/DDBJ databases">
        <title>Schlegella sp. ID0723 isolated from air conditioner.</title>
        <authorList>
            <person name="Kim D.Y."/>
            <person name="Kim D.-U."/>
        </authorList>
    </citation>
    <scope>NUCLEOTIDE SEQUENCE [LARGE SCALE GENOMIC DNA]</scope>
    <source>
        <strain evidence="4 5">ID0723</strain>
    </source>
</reference>
<protein>
    <submittedName>
        <fullName evidence="4">PaaI family thioesterase</fullName>
    </submittedName>
</protein>
<dbReference type="NCBIfam" id="TIGR00369">
    <property type="entry name" value="unchar_dom_1"/>
    <property type="match status" value="1"/>
</dbReference>
<evidence type="ECO:0000313" key="4">
    <source>
        <dbReference type="EMBL" id="NUZ06267.1"/>
    </source>
</evidence>
<dbReference type="GO" id="GO:0047617">
    <property type="term" value="F:fatty acyl-CoA hydrolase activity"/>
    <property type="evidence" value="ECO:0007669"/>
    <property type="project" value="InterPro"/>
</dbReference>
<accession>A0A7Y6NN73</accession>
<organism evidence="4 5">
    <name type="scientific">Piscinibacter koreensis</name>
    <dbReference type="NCBI Taxonomy" id="2742824"/>
    <lineage>
        <taxon>Bacteria</taxon>
        <taxon>Pseudomonadati</taxon>
        <taxon>Pseudomonadota</taxon>
        <taxon>Betaproteobacteria</taxon>
        <taxon>Burkholderiales</taxon>
        <taxon>Sphaerotilaceae</taxon>
        <taxon>Piscinibacter</taxon>
    </lineage>
</organism>
<dbReference type="InterPro" id="IPR006683">
    <property type="entry name" value="Thioestr_dom"/>
</dbReference>
<dbReference type="CDD" id="cd03443">
    <property type="entry name" value="PaaI_thioesterase"/>
    <property type="match status" value="1"/>
</dbReference>
<dbReference type="EMBL" id="JABWMJ010000004">
    <property type="protein sequence ID" value="NUZ06267.1"/>
    <property type="molecule type" value="Genomic_DNA"/>
</dbReference>
<dbReference type="PANTHER" id="PTHR21660">
    <property type="entry name" value="THIOESTERASE SUPERFAMILY MEMBER-RELATED"/>
    <property type="match status" value="1"/>
</dbReference>
<feature type="domain" description="Thioesterase" evidence="3">
    <location>
        <begin position="72"/>
        <end position="150"/>
    </location>
</feature>
<keyword evidence="5" id="KW-1185">Reference proteome</keyword>
<evidence type="ECO:0000256" key="1">
    <source>
        <dbReference type="ARBA" id="ARBA00008324"/>
    </source>
</evidence>
<gene>
    <name evidence="4" type="ORF">HQN59_10895</name>
</gene>
<dbReference type="Proteomes" id="UP000529637">
    <property type="component" value="Unassembled WGS sequence"/>
</dbReference>
<sequence>MQPATLPALRLPRIARPYRQGSPVFDAATLQARFDDVAAEYVRRLRLRVEAVEPGRVTLALPVAPDLVHVGGVLCGQAIMAAADTAMLLALMAQLGEFRPMTTVQLNTSFVRPVPKDAGHVTIVGRVLRPGRTLSYGDVEFTTPDGKLVAHATTTYAML</sequence>
<dbReference type="SUPFAM" id="SSF54637">
    <property type="entry name" value="Thioesterase/thiol ester dehydrase-isomerase"/>
    <property type="match status" value="1"/>
</dbReference>
<keyword evidence="2" id="KW-0378">Hydrolase</keyword>
<dbReference type="InterPro" id="IPR029069">
    <property type="entry name" value="HotDog_dom_sf"/>
</dbReference>
<evidence type="ECO:0000259" key="3">
    <source>
        <dbReference type="Pfam" id="PF03061"/>
    </source>
</evidence>